<dbReference type="Pfam" id="PF12833">
    <property type="entry name" value="HTH_18"/>
    <property type="match status" value="1"/>
</dbReference>
<dbReference type="OrthoDB" id="9813413at2"/>
<gene>
    <name evidence="5" type="ORF">BGE01nite_04100</name>
</gene>
<name>A0A512M302_9BACT</name>
<dbReference type="SUPFAM" id="SSF51215">
    <property type="entry name" value="Regulatory protein AraC"/>
    <property type="match status" value="1"/>
</dbReference>
<dbReference type="SUPFAM" id="SSF46689">
    <property type="entry name" value="Homeodomain-like"/>
    <property type="match status" value="2"/>
</dbReference>
<dbReference type="InterPro" id="IPR014710">
    <property type="entry name" value="RmlC-like_jellyroll"/>
</dbReference>
<dbReference type="Gene3D" id="1.10.10.60">
    <property type="entry name" value="Homeodomain-like"/>
    <property type="match status" value="2"/>
</dbReference>
<dbReference type="InterPro" id="IPR037923">
    <property type="entry name" value="HTH-like"/>
</dbReference>
<dbReference type="RefSeq" id="WP_146848592.1">
    <property type="nucleotide sequence ID" value="NZ_BKAG01000002.1"/>
</dbReference>
<dbReference type="AlphaFoldDB" id="A0A512M302"/>
<dbReference type="Proteomes" id="UP000321577">
    <property type="component" value="Unassembled WGS sequence"/>
</dbReference>
<dbReference type="Pfam" id="PF02311">
    <property type="entry name" value="AraC_binding"/>
    <property type="match status" value="1"/>
</dbReference>
<evidence type="ECO:0000256" key="1">
    <source>
        <dbReference type="ARBA" id="ARBA00023015"/>
    </source>
</evidence>
<keyword evidence="6" id="KW-1185">Reference proteome</keyword>
<sequence length="295" mass="33700">MHASTAIQELSETHTLGTDTEYRVVRVSASDNRPWIRGAPVCGTLKTHRICHAGTMTAHAPYRIVRMHQSGLYFLACVSGEGRVLVDGRWQKCGAGMAVALPPFMVNAFEAVKGKPWRCCWVRYEQQPGQQPILNSSSPLMASFLGAPLYSAIEGLIEEAGHESKPSAMFHWVELIQNYIERFAQPWQQDDRLWRLWEMVAADVGRDWTLDELAHQAHVSAEHLRRLCRRALGRTPMHHVTWLRMRKACELLSTTNLKIETVSHTVGYQNPFVFSNTFKKWIGWRPSEHRSRANQ</sequence>
<dbReference type="GO" id="GO:0043565">
    <property type="term" value="F:sequence-specific DNA binding"/>
    <property type="evidence" value="ECO:0007669"/>
    <property type="project" value="InterPro"/>
</dbReference>
<dbReference type="PROSITE" id="PS01124">
    <property type="entry name" value="HTH_ARAC_FAMILY_2"/>
    <property type="match status" value="1"/>
</dbReference>
<evidence type="ECO:0000256" key="3">
    <source>
        <dbReference type="ARBA" id="ARBA00023163"/>
    </source>
</evidence>
<feature type="domain" description="HTH araC/xylS-type" evidence="4">
    <location>
        <begin position="194"/>
        <end position="292"/>
    </location>
</feature>
<proteinExistence type="predicted"/>
<comment type="caution">
    <text evidence="5">The sequence shown here is derived from an EMBL/GenBank/DDBJ whole genome shotgun (WGS) entry which is preliminary data.</text>
</comment>
<dbReference type="PANTHER" id="PTHR43280">
    <property type="entry name" value="ARAC-FAMILY TRANSCRIPTIONAL REGULATOR"/>
    <property type="match status" value="1"/>
</dbReference>
<evidence type="ECO:0000259" key="4">
    <source>
        <dbReference type="PROSITE" id="PS01124"/>
    </source>
</evidence>
<keyword evidence="1" id="KW-0805">Transcription regulation</keyword>
<organism evidence="5 6">
    <name type="scientific">Brevifollis gellanilyticus</name>
    <dbReference type="NCBI Taxonomy" id="748831"/>
    <lineage>
        <taxon>Bacteria</taxon>
        <taxon>Pseudomonadati</taxon>
        <taxon>Verrucomicrobiota</taxon>
        <taxon>Verrucomicrobiia</taxon>
        <taxon>Verrucomicrobiales</taxon>
        <taxon>Verrucomicrobiaceae</taxon>
    </lineage>
</organism>
<evidence type="ECO:0000256" key="2">
    <source>
        <dbReference type="ARBA" id="ARBA00023125"/>
    </source>
</evidence>
<protein>
    <recommendedName>
        <fullName evidence="4">HTH araC/xylS-type domain-containing protein</fullName>
    </recommendedName>
</protein>
<dbReference type="Gene3D" id="2.60.120.10">
    <property type="entry name" value="Jelly Rolls"/>
    <property type="match status" value="1"/>
</dbReference>
<dbReference type="EMBL" id="BKAG01000002">
    <property type="protein sequence ID" value="GEP41119.1"/>
    <property type="molecule type" value="Genomic_DNA"/>
</dbReference>
<dbReference type="SMART" id="SM00342">
    <property type="entry name" value="HTH_ARAC"/>
    <property type="match status" value="1"/>
</dbReference>
<dbReference type="PANTHER" id="PTHR43280:SF2">
    <property type="entry name" value="HTH-TYPE TRANSCRIPTIONAL REGULATOR EXSA"/>
    <property type="match status" value="1"/>
</dbReference>
<keyword evidence="2" id="KW-0238">DNA-binding</keyword>
<keyword evidence="3" id="KW-0804">Transcription</keyword>
<dbReference type="InterPro" id="IPR003313">
    <property type="entry name" value="AraC-bd"/>
</dbReference>
<dbReference type="InterPro" id="IPR009057">
    <property type="entry name" value="Homeodomain-like_sf"/>
</dbReference>
<dbReference type="InterPro" id="IPR018060">
    <property type="entry name" value="HTH_AraC"/>
</dbReference>
<accession>A0A512M302</accession>
<evidence type="ECO:0000313" key="6">
    <source>
        <dbReference type="Proteomes" id="UP000321577"/>
    </source>
</evidence>
<reference evidence="5 6" key="1">
    <citation type="submission" date="2019-07" db="EMBL/GenBank/DDBJ databases">
        <title>Whole genome shotgun sequence of Brevifollis gellanilyticus NBRC 108608.</title>
        <authorList>
            <person name="Hosoyama A."/>
            <person name="Uohara A."/>
            <person name="Ohji S."/>
            <person name="Ichikawa N."/>
        </authorList>
    </citation>
    <scope>NUCLEOTIDE SEQUENCE [LARGE SCALE GENOMIC DNA]</scope>
    <source>
        <strain evidence="5 6">NBRC 108608</strain>
    </source>
</reference>
<evidence type="ECO:0000313" key="5">
    <source>
        <dbReference type="EMBL" id="GEP41119.1"/>
    </source>
</evidence>
<dbReference type="GO" id="GO:0003700">
    <property type="term" value="F:DNA-binding transcription factor activity"/>
    <property type="evidence" value="ECO:0007669"/>
    <property type="project" value="InterPro"/>
</dbReference>